<dbReference type="InterPro" id="IPR011604">
    <property type="entry name" value="PDDEXK-like_dom_sf"/>
</dbReference>
<accession>A0A0F9VFQ6</accession>
<organism evidence="1">
    <name type="scientific">marine sediment metagenome</name>
    <dbReference type="NCBI Taxonomy" id="412755"/>
    <lineage>
        <taxon>unclassified sequences</taxon>
        <taxon>metagenomes</taxon>
        <taxon>ecological metagenomes</taxon>
    </lineage>
</organism>
<sequence length="245" mass="27742">MSKALRKAVRNRSKRKLVGFTDEALEIVSNLDKALLKDVEEKSIKHKRRTGVFHPSEIGSMYPCNRRLYYSYLDAPRINRFSPQLHRIFRNGHTVHDRLQYLFGKAYPGNFEAEVPVSVKEYEIFGHADGVLTTKVGTFVIEIKSAASGSLASLTKPKLFHERQATCYAKGLGLNRILFLYENKDNQTLIPLFVNVSDITWGSVEKLINSVKSDIEKGVLPLVNKGSWCTTCAFLTQCKQDNKEG</sequence>
<gene>
    <name evidence="1" type="ORF">LCGC14_0147340</name>
</gene>
<protein>
    <recommendedName>
        <fullName evidence="2">PD-(D/E)XK endonuclease-like domain-containing protein</fullName>
    </recommendedName>
</protein>
<reference evidence="1" key="1">
    <citation type="journal article" date="2015" name="Nature">
        <title>Complex archaea that bridge the gap between prokaryotes and eukaryotes.</title>
        <authorList>
            <person name="Spang A."/>
            <person name="Saw J.H."/>
            <person name="Jorgensen S.L."/>
            <person name="Zaremba-Niedzwiedzka K."/>
            <person name="Martijn J."/>
            <person name="Lind A.E."/>
            <person name="van Eijk R."/>
            <person name="Schleper C."/>
            <person name="Guy L."/>
            <person name="Ettema T.J."/>
        </authorList>
    </citation>
    <scope>NUCLEOTIDE SEQUENCE</scope>
</reference>
<name>A0A0F9VFQ6_9ZZZZ</name>
<evidence type="ECO:0000313" key="1">
    <source>
        <dbReference type="EMBL" id="KKN98622.1"/>
    </source>
</evidence>
<dbReference type="AlphaFoldDB" id="A0A0F9VFQ6"/>
<evidence type="ECO:0008006" key="2">
    <source>
        <dbReference type="Google" id="ProtNLM"/>
    </source>
</evidence>
<dbReference type="EMBL" id="LAZR01000051">
    <property type="protein sequence ID" value="KKN98622.1"/>
    <property type="molecule type" value="Genomic_DNA"/>
</dbReference>
<comment type="caution">
    <text evidence="1">The sequence shown here is derived from an EMBL/GenBank/DDBJ whole genome shotgun (WGS) entry which is preliminary data.</text>
</comment>
<dbReference type="Gene3D" id="3.90.320.10">
    <property type="match status" value="1"/>
</dbReference>
<proteinExistence type="predicted"/>